<name>A0A9K3HH99_HELAN</name>
<dbReference type="Proteomes" id="UP000215914">
    <property type="component" value="Unassembled WGS sequence"/>
</dbReference>
<sequence length="50" mass="5823">MMLITKLHLLIMLLLMDAANKKWYSHAYMLSVINIQPPVSCFTRFLIVLS</sequence>
<comment type="caution">
    <text evidence="2">The sequence shown here is derived from an EMBL/GenBank/DDBJ whole genome shotgun (WGS) entry which is preliminary data.</text>
</comment>
<feature type="signal peptide" evidence="1">
    <location>
        <begin position="1"/>
        <end position="18"/>
    </location>
</feature>
<organism evidence="2 3">
    <name type="scientific">Helianthus annuus</name>
    <name type="common">Common sunflower</name>
    <dbReference type="NCBI Taxonomy" id="4232"/>
    <lineage>
        <taxon>Eukaryota</taxon>
        <taxon>Viridiplantae</taxon>
        <taxon>Streptophyta</taxon>
        <taxon>Embryophyta</taxon>
        <taxon>Tracheophyta</taxon>
        <taxon>Spermatophyta</taxon>
        <taxon>Magnoliopsida</taxon>
        <taxon>eudicotyledons</taxon>
        <taxon>Gunneridae</taxon>
        <taxon>Pentapetalae</taxon>
        <taxon>asterids</taxon>
        <taxon>campanulids</taxon>
        <taxon>Asterales</taxon>
        <taxon>Asteraceae</taxon>
        <taxon>Asteroideae</taxon>
        <taxon>Heliantheae alliance</taxon>
        <taxon>Heliantheae</taxon>
        <taxon>Helianthus</taxon>
    </lineage>
</organism>
<evidence type="ECO:0000313" key="3">
    <source>
        <dbReference type="Proteomes" id="UP000215914"/>
    </source>
</evidence>
<feature type="chain" id="PRO_5039897101" evidence="1">
    <location>
        <begin position="19"/>
        <end position="50"/>
    </location>
</feature>
<reference evidence="2" key="2">
    <citation type="submission" date="2020-06" db="EMBL/GenBank/DDBJ databases">
        <title>Helianthus annuus Genome sequencing and assembly Release 2.</title>
        <authorList>
            <person name="Gouzy J."/>
            <person name="Langlade N."/>
            <person name="Munos S."/>
        </authorList>
    </citation>
    <scope>NUCLEOTIDE SEQUENCE</scope>
    <source>
        <tissue evidence="2">Leaves</tissue>
    </source>
</reference>
<proteinExistence type="predicted"/>
<dbReference type="EMBL" id="MNCJ02000327">
    <property type="protein sequence ID" value="KAF5778329.1"/>
    <property type="molecule type" value="Genomic_DNA"/>
</dbReference>
<reference evidence="2" key="1">
    <citation type="journal article" date="2017" name="Nature">
        <title>The sunflower genome provides insights into oil metabolism, flowering and Asterid evolution.</title>
        <authorList>
            <person name="Badouin H."/>
            <person name="Gouzy J."/>
            <person name="Grassa C.J."/>
            <person name="Murat F."/>
            <person name="Staton S.E."/>
            <person name="Cottret L."/>
            <person name="Lelandais-Briere C."/>
            <person name="Owens G.L."/>
            <person name="Carrere S."/>
            <person name="Mayjonade B."/>
            <person name="Legrand L."/>
            <person name="Gill N."/>
            <person name="Kane N.C."/>
            <person name="Bowers J.E."/>
            <person name="Hubner S."/>
            <person name="Bellec A."/>
            <person name="Berard A."/>
            <person name="Berges H."/>
            <person name="Blanchet N."/>
            <person name="Boniface M.C."/>
            <person name="Brunel D."/>
            <person name="Catrice O."/>
            <person name="Chaidir N."/>
            <person name="Claudel C."/>
            <person name="Donnadieu C."/>
            <person name="Faraut T."/>
            <person name="Fievet G."/>
            <person name="Helmstetter N."/>
            <person name="King M."/>
            <person name="Knapp S.J."/>
            <person name="Lai Z."/>
            <person name="Le Paslier M.C."/>
            <person name="Lippi Y."/>
            <person name="Lorenzon L."/>
            <person name="Mandel J.R."/>
            <person name="Marage G."/>
            <person name="Marchand G."/>
            <person name="Marquand E."/>
            <person name="Bret-Mestries E."/>
            <person name="Morien E."/>
            <person name="Nambeesan S."/>
            <person name="Nguyen T."/>
            <person name="Pegot-Espagnet P."/>
            <person name="Pouilly N."/>
            <person name="Raftis F."/>
            <person name="Sallet E."/>
            <person name="Schiex T."/>
            <person name="Thomas J."/>
            <person name="Vandecasteele C."/>
            <person name="Vares D."/>
            <person name="Vear F."/>
            <person name="Vautrin S."/>
            <person name="Crespi M."/>
            <person name="Mangin B."/>
            <person name="Burke J.M."/>
            <person name="Salse J."/>
            <person name="Munos S."/>
            <person name="Vincourt P."/>
            <person name="Rieseberg L.H."/>
            <person name="Langlade N.B."/>
        </authorList>
    </citation>
    <scope>NUCLEOTIDE SEQUENCE</scope>
    <source>
        <tissue evidence="2">Leaves</tissue>
    </source>
</reference>
<accession>A0A9K3HH99</accession>
<dbReference type="Gramene" id="mRNA:HanXRQr2_Chr12g0546211">
    <property type="protein sequence ID" value="mRNA:HanXRQr2_Chr12g0546211"/>
    <property type="gene ID" value="HanXRQr2_Chr12g0546211"/>
</dbReference>
<keyword evidence="1" id="KW-0732">Signal</keyword>
<protein>
    <submittedName>
        <fullName evidence="2">Uncharacterized protein</fullName>
    </submittedName>
</protein>
<dbReference type="AlphaFoldDB" id="A0A9K3HH99"/>
<evidence type="ECO:0000313" key="2">
    <source>
        <dbReference type="EMBL" id="KAF5778329.1"/>
    </source>
</evidence>
<gene>
    <name evidence="2" type="ORF">HanXRQr2_Chr12g0546211</name>
</gene>
<keyword evidence="3" id="KW-1185">Reference proteome</keyword>
<evidence type="ECO:0000256" key="1">
    <source>
        <dbReference type="SAM" id="SignalP"/>
    </source>
</evidence>